<sequence length="284" mass="33050">MEKIQHSFFWGDGVEKRKIHLVGWDSICRSKKNGGLGVARILDMNKSLLAKWVWRYGNEKNCLWRKVLNAKYGILGTNLRWNWLGGTSPSPFVKAIGSLFEVGSKTTKTLQEGLKVIVGKGDRARFWTDICWDVIPLHRAFPIIFVLANNKHGKVQEFGKWNGDSWVWEVKLRRPLFDWELDQWRCFLSSLECTPIHGNVSDAIAWIYNSNGIFLVRSFRRCLEEEDREAQTVSKLIWQGICPQKIEVFVWQLIKGRIMVKEYMEHFDRTEHCLSDVQFGEGVS</sequence>
<accession>A0AAE0AEJ9</accession>
<evidence type="ECO:0000313" key="1">
    <source>
        <dbReference type="EMBL" id="KAK3211993.1"/>
    </source>
</evidence>
<dbReference type="Proteomes" id="UP001281410">
    <property type="component" value="Unassembled WGS sequence"/>
</dbReference>
<gene>
    <name evidence="1" type="ORF">Dsin_016699</name>
</gene>
<comment type="caution">
    <text evidence="1">The sequence shown here is derived from an EMBL/GenBank/DDBJ whole genome shotgun (WGS) entry which is preliminary data.</text>
</comment>
<evidence type="ECO:0008006" key="3">
    <source>
        <dbReference type="Google" id="ProtNLM"/>
    </source>
</evidence>
<keyword evidence="2" id="KW-1185">Reference proteome</keyword>
<dbReference type="PANTHER" id="PTHR36617">
    <property type="entry name" value="PROTEIN, PUTATIVE-RELATED"/>
    <property type="match status" value="1"/>
</dbReference>
<dbReference type="EMBL" id="JANJYJ010000005">
    <property type="protein sequence ID" value="KAK3211993.1"/>
    <property type="molecule type" value="Genomic_DNA"/>
</dbReference>
<organism evidence="1 2">
    <name type="scientific">Dipteronia sinensis</name>
    <dbReference type="NCBI Taxonomy" id="43782"/>
    <lineage>
        <taxon>Eukaryota</taxon>
        <taxon>Viridiplantae</taxon>
        <taxon>Streptophyta</taxon>
        <taxon>Embryophyta</taxon>
        <taxon>Tracheophyta</taxon>
        <taxon>Spermatophyta</taxon>
        <taxon>Magnoliopsida</taxon>
        <taxon>eudicotyledons</taxon>
        <taxon>Gunneridae</taxon>
        <taxon>Pentapetalae</taxon>
        <taxon>rosids</taxon>
        <taxon>malvids</taxon>
        <taxon>Sapindales</taxon>
        <taxon>Sapindaceae</taxon>
        <taxon>Hippocastanoideae</taxon>
        <taxon>Acereae</taxon>
        <taxon>Dipteronia</taxon>
    </lineage>
</organism>
<dbReference type="PANTHER" id="PTHR36617:SF5">
    <property type="entry name" value="OS05G0421675 PROTEIN"/>
    <property type="match status" value="1"/>
</dbReference>
<proteinExistence type="predicted"/>
<dbReference type="AlphaFoldDB" id="A0AAE0AEJ9"/>
<evidence type="ECO:0000313" key="2">
    <source>
        <dbReference type="Proteomes" id="UP001281410"/>
    </source>
</evidence>
<protein>
    <recommendedName>
        <fullName evidence="3">Reverse transcriptase zinc-binding domain-containing protein</fullName>
    </recommendedName>
</protein>
<name>A0AAE0AEJ9_9ROSI</name>
<reference evidence="1" key="1">
    <citation type="journal article" date="2023" name="Plant J.">
        <title>Genome sequences and population genomics provide insights into the demographic history, inbreeding, and mutation load of two 'living fossil' tree species of Dipteronia.</title>
        <authorList>
            <person name="Feng Y."/>
            <person name="Comes H.P."/>
            <person name="Chen J."/>
            <person name="Zhu S."/>
            <person name="Lu R."/>
            <person name="Zhang X."/>
            <person name="Li P."/>
            <person name="Qiu J."/>
            <person name="Olsen K.M."/>
            <person name="Qiu Y."/>
        </authorList>
    </citation>
    <scope>NUCLEOTIDE SEQUENCE</scope>
    <source>
        <strain evidence="1">NBL</strain>
    </source>
</reference>